<proteinExistence type="predicted"/>
<accession>A0A9P5PD73</accession>
<evidence type="ECO:0000256" key="1">
    <source>
        <dbReference type="SAM" id="SignalP"/>
    </source>
</evidence>
<keyword evidence="3" id="KW-1185">Reference proteome</keyword>
<dbReference type="EMBL" id="JADNRY010000218">
    <property type="protein sequence ID" value="KAF9061027.1"/>
    <property type="molecule type" value="Genomic_DNA"/>
</dbReference>
<feature type="chain" id="PRO_5040313895" description="Secreted protein" evidence="1">
    <location>
        <begin position="22"/>
        <end position="121"/>
    </location>
</feature>
<dbReference type="AlphaFoldDB" id="A0A9P5PD73"/>
<comment type="caution">
    <text evidence="2">The sequence shown here is derived from an EMBL/GenBank/DDBJ whole genome shotgun (WGS) entry which is preliminary data.</text>
</comment>
<protein>
    <recommendedName>
        <fullName evidence="4">Secreted protein</fullName>
    </recommendedName>
</protein>
<gene>
    <name evidence="2" type="ORF">BDP27DRAFT_380120</name>
</gene>
<evidence type="ECO:0000313" key="3">
    <source>
        <dbReference type="Proteomes" id="UP000772434"/>
    </source>
</evidence>
<organism evidence="2 3">
    <name type="scientific">Rhodocollybia butyracea</name>
    <dbReference type="NCBI Taxonomy" id="206335"/>
    <lineage>
        <taxon>Eukaryota</taxon>
        <taxon>Fungi</taxon>
        <taxon>Dikarya</taxon>
        <taxon>Basidiomycota</taxon>
        <taxon>Agaricomycotina</taxon>
        <taxon>Agaricomycetes</taxon>
        <taxon>Agaricomycetidae</taxon>
        <taxon>Agaricales</taxon>
        <taxon>Marasmiineae</taxon>
        <taxon>Omphalotaceae</taxon>
        <taxon>Rhodocollybia</taxon>
    </lineage>
</organism>
<reference evidence="2" key="1">
    <citation type="submission" date="2020-11" db="EMBL/GenBank/DDBJ databases">
        <authorList>
            <consortium name="DOE Joint Genome Institute"/>
            <person name="Ahrendt S."/>
            <person name="Riley R."/>
            <person name="Andreopoulos W."/>
            <person name="Labutti K."/>
            <person name="Pangilinan J."/>
            <person name="Ruiz-Duenas F.J."/>
            <person name="Barrasa J.M."/>
            <person name="Sanchez-Garcia M."/>
            <person name="Camarero S."/>
            <person name="Miyauchi S."/>
            <person name="Serrano A."/>
            <person name="Linde D."/>
            <person name="Babiker R."/>
            <person name="Drula E."/>
            <person name="Ayuso-Fernandez I."/>
            <person name="Pacheco R."/>
            <person name="Padilla G."/>
            <person name="Ferreira P."/>
            <person name="Barriuso J."/>
            <person name="Kellner H."/>
            <person name="Castanera R."/>
            <person name="Alfaro M."/>
            <person name="Ramirez L."/>
            <person name="Pisabarro A.G."/>
            <person name="Kuo A."/>
            <person name="Tritt A."/>
            <person name="Lipzen A."/>
            <person name="He G."/>
            <person name="Yan M."/>
            <person name="Ng V."/>
            <person name="Cullen D."/>
            <person name="Martin F."/>
            <person name="Rosso M.-N."/>
            <person name="Henrissat B."/>
            <person name="Hibbett D."/>
            <person name="Martinez A.T."/>
            <person name="Grigoriev I.V."/>
        </authorList>
    </citation>
    <scope>NUCLEOTIDE SEQUENCE</scope>
    <source>
        <strain evidence="2">AH 40177</strain>
    </source>
</reference>
<name>A0A9P5PD73_9AGAR</name>
<dbReference type="Proteomes" id="UP000772434">
    <property type="component" value="Unassembled WGS sequence"/>
</dbReference>
<evidence type="ECO:0000313" key="2">
    <source>
        <dbReference type="EMBL" id="KAF9061027.1"/>
    </source>
</evidence>
<feature type="signal peptide" evidence="1">
    <location>
        <begin position="1"/>
        <end position="21"/>
    </location>
</feature>
<evidence type="ECO:0008006" key="4">
    <source>
        <dbReference type="Google" id="ProtNLM"/>
    </source>
</evidence>
<sequence>MKPVIASCSIIFLSLQDQSQAVTGPCVSFRTRVKSQAQKASRRSYFCRCISLSLLSSHVGSTTRLTRVSKYPCFDIRCHQRPWVRDVISLFRQFSEALRVVWADGRFSVINPNYTSSISYL</sequence>
<keyword evidence="1" id="KW-0732">Signal</keyword>